<dbReference type="EMBL" id="MT144502">
    <property type="protein sequence ID" value="QJA54385.1"/>
    <property type="molecule type" value="Genomic_DNA"/>
</dbReference>
<name>A0A6H2A4D6_9ZZZZ</name>
<reference evidence="2" key="1">
    <citation type="submission" date="2020-03" db="EMBL/GenBank/DDBJ databases">
        <title>The deep terrestrial virosphere.</title>
        <authorList>
            <person name="Holmfeldt K."/>
            <person name="Nilsson E."/>
            <person name="Simone D."/>
            <person name="Lopez-Fernandez M."/>
            <person name="Wu X."/>
            <person name="de Brujin I."/>
            <person name="Lundin D."/>
            <person name="Andersson A."/>
            <person name="Bertilsson S."/>
            <person name="Dopson M."/>
        </authorList>
    </citation>
    <scope>NUCLEOTIDE SEQUENCE</scope>
    <source>
        <strain evidence="6">MM171A02446</strain>
        <strain evidence="5">MM171B01066</strain>
        <strain evidence="4">MM415A03778</strain>
        <strain evidence="3">MM415B01769</strain>
        <strain evidence="2">TM448A04695</strain>
    </source>
</reference>
<dbReference type="EMBL" id="MT143807">
    <property type="protein sequence ID" value="QJB02782.1"/>
    <property type="molecule type" value="Genomic_DNA"/>
</dbReference>
<evidence type="ECO:0000313" key="2">
    <source>
        <dbReference type="EMBL" id="QJA54385.1"/>
    </source>
</evidence>
<keyword evidence="1" id="KW-0472">Membrane</keyword>
<protein>
    <submittedName>
        <fullName evidence="2">Uncharacterized protein</fullName>
    </submittedName>
</protein>
<dbReference type="EMBL" id="MT141786">
    <property type="protein sequence ID" value="QJA70353.1"/>
    <property type="molecule type" value="Genomic_DNA"/>
</dbReference>
<evidence type="ECO:0000256" key="1">
    <source>
        <dbReference type="SAM" id="Phobius"/>
    </source>
</evidence>
<dbReference type="AlphaFoldDB" id="A0A6H2A4D6"/>
<organism evidence="2">
    <name type="scientific">viral metagenome</name>
    <dbReference type="NCBI Taxonomy" id="1070528"/>
    <lineage>
        <taxon>unclassified sequences</taxon>
        <taxon>metagenomes</taxon>
        <taxon>organismal metagenomes</taxon>
    </lineage>
</organism>
<proteinExistence type="predicted"/>
<evidence type="ECO:0000313" key="3">
    <source>
        <dbReference type="EMBL" id="QJA56914.1"/>
    </source>
</evidence>
<evidence type="ECO:0000313" key="6">
    <source>
        <dbReference type="EMBL" id="QJH92719.1"/>
    </source>
</evidence>
<feature type="transmembrane region" description="Helical" evidence="1">
    <location>
        <begin position="12"/>
        <end position="32"/>
    </location>
</feature>
<dbReference type="EMBL" id="MT141245">
    <property type="protein sequence ID" value="QJA56914.1"/>
    <property type="molecule type" value="Genomic_DNA"/>
</dbReference>
<sequence>MQKIIDFLSGKKSYILLFIGVVFNLGVLQGWWAVDNTTWVSIDTLLVALLGGSYRAAITKSSPN</sequence>
<accession>A0A6H2A4D6</accession>
<dbReference type="EMBL" id="MT143914">
    <property type="protein sequence ID" value="QJH92719.1"/>
    <property type="molecule type" value="Genomic_DNA"/>
</dbReference>
<keyword evidence="1" id="KW-0812">Transmembrane</keyword>
<gene>
    <name evidence="6" type="ORF">MM171A02446_0006</name>
    <name evidence="5" type="ORF">MM171B01066_0002</name>
    <name evidence="4" type="ORF">MM415A03778_0002</name>
    <name evidence="3" type="ORF">MM415B01769_0005</name>
    <name evidence="2" type="ORF">TM448A04695_0002</name>
</gene>
<evidence type="ECO:0000313" key="5">
    <source>
        <dbReference type="EMBL" id="QJB02782.1"/>
    </source>
</evidence>
<feature type="transmembrane region" description="Helical" evidence="1">
    <location>
        <begin position="38"/>
        <end position="58"/>
    </location>
</feature>
<evidence type="ECO:0000313" key="4">
    <source>
        <dbReference type="EMBL" id="QJA70353.1"/>
    </source>
</evidence>
<keyword evidence="1" id="KW-1133">Transmembrane helix</keyword>